<gene>
    <name evidence="1" type="ORF">RHRU231_960104</name>
</gene>
<organism evidence="1 2">
    <name type="scientific">Rhodococcus ruber</name>
    <dbReference type="NCBI Taxonomy" id="1830"/>
    <lineage>
        <taxon>Bacteria</taxon>
        <taxon>Bacillati</taxon>
        <taxon>Actinomycetota</taxon>
        <taxon>Actinomycetes</taxon>
        <taxon>Mycobacteriales</taxon>
        <taxon>Nocardiaceae</taxon>
        <taxon>Rhodococcus</taxon>
    </lineage>
</organism>
<dbReference type="RefSeq" id="WP_040275815.1">
    <property type="nucleotide sequence ID" value="NZ_JAJNCM010000028.1"/>
</dbReference>
<dbReference type="OrthoDB" id="4477994at2"/>
<dbReference type="eggNOG" id="ENOG5031FXU">
    <property type="taxonomic scope" value="Bacteria"/>
</dbReference>
<evidence type="ECO:0000313" key="2">
    <source>
        <dbReference type="Proteomes" id="UP000042997"/>
    </source>
</evidence>
<dbReference type="AlphaFoldDB" id="A0A098BWH3"/>
<dbReference type="EMBL" id="CCSD01000112">
    <property type="protein sequence ID" value="CDZ92575.1"/>
    <property type="molecule type" value="Genomic_DNA"/>
</dbReference>
<reference evidence="1 2" key="1">
    <citation type="journal article" date="2014" name="Genome Announc.">
        <title>Draft Genome Sequence of Propane- and Butane-Oxidizing Actinobacterium Rhodococcus ruber IEGM 231.</title>
        <authorList>
            <person name="Ivshina I.B."/>
            <person name="Kuyukina M.S."/>
            <person name="Krivoruchko A.V."/>
            <person name="Barbe V."/>
            <person name="Fischer C."/>
        </authorList>
    </citation>
    <scope>NUCLEOTIDE SEQUENCE [LARGE SCALE GENOMIC DNA]</scope>
</reference>
<protein>
    <submittedName>
        <fullName evidence="1">Uncharacterized protein</fullName>
    </submittedName>
</protein>
<dbReference type="Proteomes" id="UP000042997">
    <property type="component" value="Unassembled WGS sequence"/>
</dbReference>
<evidence type="ECO:0000313" key="1">
    <source>
        <dbReference type="EMBL" id="CDZ92575.1"/>
    </source>
</evidence>
<proteinExistence type="predicted"/>
<name>A0A098BWH3_9NOCA</name>
<accession>A0A098BWH3</accession>
<sequence>MAGELRLDPQTIDEIVAICDTMLGTLKDAAEKAGNLSDAPSFGGFASAEALRAGFVRKAQGTPESLYERLEQFYVVLKDMRDLFAAGGEGFLAAEYDWVQRVHGASLDEQ</sequence>